<dbReference type="PANTHER" id="PTHR45962:SF1">
    <property type="entry name" value="N-FATTY-ACYL-AMINO ACID SYNTHASE_HYDROLASE PM20D1"/>
    <property type="match status" value="1"/>
</dbReference>
<keyword evidence="6" id="KW-0812">Transmembrane</keyword>
<feature type="domain" description="Peptidase M20 dimerisation" evidence="7">
    <location>
        <begin position="238"/>
        <end position="383"/>
    </location>
</feature>
<evidence type="ECO:0000256" key="2">
    <source>
        <dbReference type="ARBA" id="ARBA00022670"/>
    </source>
</evidence>
<comment type="similarity">
    <text evidence="1">Belongs to the peptidase M20A family.</text>
</comment>
<dbReference type="InterPro" id="IPR002933">
    <property type="entry name" value="Peptidase_M20"/>
</dbReference>
<evidence type="ECO:0000313" key="8">
    <source>
        <dbReference type="EMBL" id="AXR08215.1"/>
    </source>
</evidence>
<keyword evidence="4 8" id="KW-0378">Hydrolase</keyword>
<dbReference type="InterPro" id="IPR011650">
    <property type="entry name" value="Peptidase_M20_dimer"/>
</dbReference>
<dbReference type="PANTHER" id="PTHR45962">
    <property type="entry name" value="N-FATTY-ACYL-AMINO ACID SYNTHASE/HYDROLASE PM20D1"/>
    <property type="match status" value="1"/>
</dbReference>
<dbReference type="SUPFAM" id="SSF55031">
    <property type="entry name" value="Bacterial exopeptidase dimerisation domain"/>
    <property type="match status" value="1"/>
</dbReference>
<dbReference type="SUPFAM" id="SSF53187">
    <property type="entry name" value="Zn-dependent exopeptidases"/>
    <property type="match status" value="1"/>
</dbReference>
<evidence type="ECO:0000256" key="1">
    <source>
        <dbReference type="ARBA" id="ARBA00006247"/>
    </source>
</evidence>
<keyword evidence="2" id="KW-0645">Protease</keyword>
<dbReference type="OrthoDB" id="3665926at2"/>
<dbReference type="GO" id="GO:0046872">
    <property type="term" value="F:metal ion binding"/>
    <property type="evidence" value="ECO:0007669"/>
    <property type="project" value="UniProtKB-KW"/>
</dbReference>
<dbReference type="Gene3D" id="3.40.630.10">
    <property type="entry name" value="Zn peptidases"/>
    <property type="match status" value="1"/>
</dbReference>
<sequence>MKKFGTGIVLGFIGLLLIMLIRTFLFTPEATDTVTTRQVSVPELPQVLAHLSEAIQIKTLSTEEPDSQTRAAFTAFGKWLQSSYPLVHQHAQLTRLNEFTLLYRWPGSDKSAQPVLLSAHYDVVPVNPDTLSQWQYPPFAGTVTEQAVWGRGALDDKGSVVALMESVEHAIKNHSTPGADVYIALTHDEEVGGERGANAVTDYFRQKQIKLAWSLDEGSFVLAGLVPGIDKPVASINVAEKGFLTLELVAKGEGGHSSMPPSETAVTRLAQAIINVQQAPVPGALEGVTATMYSNIAQHMDFSKRFLFANTWLFKPVIEHVVSNGASGNAMLRTTTAATMLKGSIKANVLPDTATAKINFRLHPRDSVDSVVRWVTQAVNDELITINIEEAFEPSTIAKADGPGFTALQNATAQVFPRAIITPGLTIAATDSHYYSTITQSYRFTPMVITPEDLAGFHGMDEHVSHQNMRSAVTFYSHLLQQL</sequence>
<dbReference type="Gene3D" id="3.30.70.360">
    <property type="match status" value="1"/>
</dbReference>
<protein>
    <submittedName>
        <fullName evidence="8">M20/M25/M40 family metallo-hydrolase</fullName>
    </submittedName>
</protein>
<evidence type="ECO:0000256" key="6">
    <source>
        <dbReference type="SAM" id="Phobius"/>
    </source>
</evidence>
<evidence type="ECO:0000256" key="3">
    <source>
        <dbReference type="ARBA" id="ARBA00022723"/>
    </source>
</evidence>
<dbReference type="InterPro" id="IPR036264">
    <property type="entry name" value="Bact_exopeptidase_dim_dom"/>
</dbReference>
<keyword evidence="6" id="KW-0472">Membrane</keyword>
<accession>A0A346NRQ8</accession>
<dbReference type="RefSeq" id="WP_117318425.1">
    <property type="nucleotide sequence ID" value="NZ_CP031769.1"/>
</dbReference>
<keyword evidence="5" id="KW-0862">Zinc</keyword>
<keyword evidence="9" id="KW-1185">Reference proteome</keyword>
<dbReference type="GO" id="GO:0006508">
    <property type="term" value="P:proteolysis"/>
    <property type="evidence" value="ECO:0007669"/>
    <property type="project" value="UniProtKB-KW"/>
</dbReference>
<name>A0A346NRQ8_9ALTE</name>
<dbReference type="EMBL" id="CP031769">
    <property type="protein sequence ID" value="AXR08215.1"/>
    <property type="molecule type" value="Genomic_DNA"/>
</dbReference>
<dbReference type="Pfam" id="PF07687">
    <property type="entry name" value="M20_dimer"/>
    <property type="match status" value="1"/>
</dbReference>
<reference evidence="8 9" key="1">
    <citation type="submission" date="2018-08" db="EMBL/GenBank/DDBJ databases">
        <title>Salinimonas sediminis sp. nov., a piezophilic bacterium isolated from a deep-sea sediment sample from the New Britain Trench.</title>
        <authorList>
            <person name="Cao J."/>
        </authorList>
    </citation>
    <scope>NUCLEOTIDE SEQUENCE [LARGE SCALE GENOMIC DNA]</scope>
    <source>
        <strain evidence="8 9">N102</strain>
    </source>
</reference>
<keyword evidence="3" id="KW-0479">Metal-binding</keyword>
<dbReference type="Gene3D" id="1.10.150.900">
    <property type="match status" value="1"/>
</dbReference>
<evidence type="ECO:0000259" key="7">
    <source>
        <dbReference type="Pfam" id="PF07687"/>
    </source>
</evidence>
<dbReference type="GO" id="GO:0008233">
    <property type="term" value="F:peptidase activity"/>
    <property type="evidence" value="ECO:0007669"/>
    <property type="project" value="UniProtKB-KW"/>
</dbReference>
<dbReference type="Proteomes" id="UP000262073">
    <property type="component" value="Chromosome"/>
</dbReference>
<feature type="transmembrane region" description="Helical" evidence="6">
    <location>
        <begin position="7"/>
        <end position="26"/>
    </location>
</feature>
<dbReference type="InterPro" id="IPR001261">
    <property type="entry name" value="ArgE/DapE_CS"/>
</dbReference>
<organism evidence="8 9">
    <name type="scientific">Salinimonas sediminis</name>
    <dbReference type="NCBI Taxonomy" id="2303538"/>
    <lineage>
        <taxon>Bacteria</taxon>
        <taxon>Pseudomonadati</taxon>
        <taxon>Pseudomonadota</taxon>
        <taxon>Gammaproteobacteria</taxon>
        <taxon>Alteromonadales</taxon>
        <taxon>Alteromonadaceae</taxon>
        <taxon>Alteromonas/Salinimonas group</taxon>
        <taxon>Salinimonas</taxon>
    </lineage>
</organism>
<dbReference type="Pfam" id="PF01546">
    <property type="entry name" value="Peptidase_M20"/>
    <property type="match status" value="1"/>
</dbReference>
<proteinExistence type="inferred from homology"/>
<dbReference type="KEGG" id="salm:D0Y50_18760"/>
<dbReference type="InterPro" id="IPR047177">
    <property type="entry name" value="Pept_M20A"/>
</dbReference>
<evidence type="ECO:0000256" key="4">
    <source>
        <dbReference type="ARBA" id="ARBA00022801"/>
    </source>
</evidence>
<dbReference type="PROSITE" id="PS00758">
    <property type="entry name" value="ARGE_DAPE_CPG2_1"/>
    <property type="match status" value="1"/>
</dbReference>
<gene>
    <name evidence="8" type="ORF">D0Y50_18760</name>
</gene>
<evidence type="ECO:0000256" key="5">
    <source>
        <dbReference type="ARBA" id="ARBA00022833"/>
    </source>
</evidence>
<evidence type="ECO:0000313" key="9">
    <source>
        <dbReference type="Proteomes" id="UP000262073"/>
    </source>
</evidence>
<dbReference type="AlphaFoldDB" id="A0A346NRQ8"/>
<keyword evidence="6" id="KW-1133">Transmembrane helix</keyword>